<dbReference type="RefSeq" id="WP_093372435.1">
    <property type="nucleotide sequence ID" value="NZ_FOQA01000006.1"/>
</dbReference>
<feature type="active site" description="Proton donor/acceptor" evidence="2">
    <location>
        <position position="125"/>
    </location>
</feature>
<dbReference type="InterPro" id="IPR023365">
    <property type="entry name" value="Sortase_dom-sf"/>
</dbReference>
<proteinExistence type="predicted"/>
<evidence type="ECO:0000256" key="3">
    <source>
        <dbReference type="SAM" id="Phobius"/>
    </source>
</evidence>
<name>A0A1I3FBW2_9FIRM</name>
<keyword evidence="5" id="KW-1185">Reference proteome</keyword>
<evidence type="ECO:0000256" key="1">
    <source>
        <dbReference type="ARBA" id="ARBA00022801"/>
    </source>
</evidence>
<dbReference type="EMBL" id="FOQA01000006">
    <property type="protein sequence ID" value="SFI08718.1"/>
    <property type="molecule type" value="Genomic_DNA"/>
</dbReference>
<feature type="active site" description="Acyl-thioester intermediate" evidence="2">
    <location>
        <position position="187"/>
    </location>
</feature>
<protein>
    <submittedName>
        <fullName evidence="4">Sortase A</fullName>
    </submittedName>
</protein>
<keyword evidence="3" id="KW-1133">Transmembrane helix</keyword>
<keyword evidence="3" id="KW-0472">Membrane</keyword>
<dbReference type="GO" id="GO:0016787">
    <property type="term" value="F:hydrolase activity"/>
    <property type="evidence" value="ECO:0007669"/>
    <property type="project" value="UniProtKB-KW"/>
</dbReference>
<dbReference type="InterPro" id="IPR005754">
    <property type="entry name" value="Sortase"/>
</dbReference>
<organism evidence="4 5">
    <name type="scientific">Tindallia magadiensis</name>
    <dbReference type="NCBI Taxonomy" id="69895"/>
    <lineage>
        <taxon>Bacteria</taxon>
        <taxon>Bacillati</taxon>
        <taxon>Bacillota</taxon>
        <taxon>Clostridia</taxon>
        <taxon>Peptostreptococcales</taxon>
        <taxon>Tindalliaceae</taxon>
        <taxon>Tindallia</taxon>
    </lineage>
</organism>
<dbReference type="Proteomes" id="UP000199287">
    <property type="component" value="Unassembled WGS sequence"/>
</dbReference>
<dbReference type="CDD" id="cd06166">
    <property type="entry name" value="Sortase_D_2"/>
    <property type="match status" value="1"/>
</dbReference>
<dbReference type="Pfam" id="PF04203">
    <property type="entry name" value="Sortase"/>
    <property type="match status" value="1"/>
</dbReference>
<accession>A0A1I3FBW2</accession>
<keyword evidence="3" id="KW-0812">Transmembrane</keyword>
<dbReference type="STRING" id="69895.SAMN05192551_10688"/>
<dbReference type="Gene3D" id="2.40.260.10">
    <property type="entry name" value="Sortase"/>
    <property type="match status" value="1"/>
</dbReference>
<evidence type="ECO:0000256" key="2">
    <source>
        <dbReference type="PIRSR" id="PIRSR605754-1"/>
    </source>
</evidence>
<reference evidence="5" key="1">
    <citation type="submission" date="2016-10" db="EMBL/GenBank/DDBJ databases">
        <authorList>
            <person name="Varghese N."/>
            <person name="Submissions S."/>
        </authorList>
    </citation>
    <scope>NUCLEOTIDE SEQUENCE [LARGE SCALE GENOMIC DNA]</scope>
    <source>
        <strain evidence="5">Z-7934</strain>
    </source>
</reference>
<dbReference type="InterPro" id="IPR042000">
    <property type="entry name" value="Sortase_D_2"/>
</dbReference>
<dbReference type="OrthoDB" id="154054at2"/>
<sequence>MKSKKAMLGTIVFLAIIVVILTIYWSQKEEDVFFEEMEEAVEKPEEELVFEPIDEKEPYVSKLDGLQKGSPYTDGEGIGKLSIPAIALEMQVIENASASNLNKSLARMISSDLPGDTGNMVITGHRMYQFGSHFNRLDELKIGDEITFEDEQYRHVYEVESITFVEPSELWIMMGSNREAILTLVTCTPIARATHRLVVFSSHKHTTPL</sequence>
<dbReference type="SUPFAM" id="SSF63817">
    <property type="entry name" value="Sortase"/>
    <property type="match status" value="1"/>
</dbReference>
<gene>
    <name evidence="4" type="ORF">SAMN05192551_10688</name>
</gene>
<evidence type="ECO:0000313" key="5">
    <source>
        <dbReference type="Proteomes" id="UP000199287"/>
    </source>
</evidence>
<dbReference type="AlphaFoldDB" id="A0A1I3FBW2"/>
<evidence type="ECO:0000313" key="4">
    <source>
        <dbReference type="EMBL" id="SFI08718.1"/>
    </source>
</evidence>
<dbReference type="NCBIfam" id="TIGR01076">
    <property type="entry name" value="sortase_fam"/>
    <property type="match status" value="1"/>
</dbReference>
<keyword evidence="1" id="KW-0378">Hydrolase</keyword>
<feature type="transmembrane region" description="Helical" evidence="3">
    <location>
        <begin position="7"/>
        <end position="25"/>
    </location>
</feature>